<dbReference type="Gene3D" id="2.60.40.10">
    <property type="entry name" value="Immunoglobulins"/>
    <property type="match status" value="2"/>
</dbReference>
<evidence type="ECO:0000259" key="7">
    <source>
        <dbReference type="Pfam" id="PF22074"/>
    </source>
</evidence>
<evidence type="ECO:0000259" key="1">
    <source>
        <dbReference type="Pfam" id="PF22060"/>
    </source>
</evidence>
<dbReference type="InterPro" id="IPR054090">
    <property type="entry name" value="Cep192_Spd-2-like_dom"/>
</dbReference>
<feature type="domain" description="Cep192-like" evidence="7">
    <location>
        <begin position="792"/>
        <end position="866"/>
    </location>
</feature>
<dbReference type="GO" id="GO:0071539">
    <property type="term" value="P:protein localization to centrosome"/>
    <property type="evidence" value="ECO:0007669"/>
    <property type="project" value="InterPro"/>
</dbReference>
<dbReference type="InterPro" id="IPR013783">
    <property type="entry name" value="Ig-like_fold"/>
</dbReference>
<evidence type="ECO:0000259" key="2">
    <source>
        <dbReference type="Pfam" id="PF22064"/>
    </source>
</evidence>
<dbReference type="InterPro" id="IPR054092">
    <property type="entry name" value="Cep192-like_D6"/>
</dbReference>
<feature type="domain" description="Cep192-like" evidence="8">
    <location>
        <begin position="1019"/>
        <end position="1103"/>
    </location>
</feature>
<evidence type="ECO:0000259" key="5">
    <source>
        <dbReference type="Pfam" id="PF22067"/>
    </source>
</evidence>
<feature type="domain" description="Cep192-like" evidence="7">
    <location>
        <begin position="880"/>
        <end position="945"/>
    </location>
</feature>
<dbReference type="GO" id="GO:0090307">
    <property type="term" value="P:mitotic spindle assembly"/>
    <property type="evidence" value="ECO:0007669"/>
    <property type="project" value="TreeGrafter"/>
</dbReference>
<dbReference type="InterPro" id="IPR039103">
    <property type="entry name" value="Spd-2/CEP192"/>
</dbReference>
<dbReference type="Pfam" id="PF22064">
    <property type="entry name" value="Cep192_D2"/>
    <property type="match status" value="1"/>
</dbReference>
<evidence type="ECO:0000259" key="4">
    <source>
        <dbReference type="Pfam" id="PF22066"/>
    </source>
</evidence>
<dbReference type="InterPro" id="IPR054087">
    <property type="entry name" value="Cep192-like_D7"/>
</dbReference>
<dbReference type="GO" id="GO:0005814">
    <property type="term" value="C:centriole"/>
    <property type="evidence" value="ECO:0007669"/>
    <property type="project" value="TreeGrafter"/>
</dbReference>
<protein>
    <submittedName>
        <fullName evidence="9">Centrosomal protein 192</fullName>
    </submittedName>
</protein>
<dbReference type="InterPro" id="IPR054091">
    <property type="entry name" value="Cep192-like_D5"/>
</dbReference>
<reference evidence="9" key="3">
    <citation type="submission" date="2025-09" db="UniProtKB">
        <authorList>
            <consortium name="Ensembl"/>
        </authorList>
    </citation>
    <scope>IDENTIFICATION</scope>
</reference>
<feature type="domain" description="Cep192-like" evidence="3">
    <location>
        <begin position="1149"/>
        <end position="1271"/>
    </location>
</feature>
<evidence type="ECO:0000313" key="9">
    <source>
        <dbReference type="Ensembl" id="ENSSORP00005001561.1"/>
    </source>
</evidence>
<dbReference type="InterPro" id="IPR054086">
    <property type="entry name" value="Cep192-like_D2"/>
</dbReference>
<feature type="domain" description="Cep192-like" evidence="2">
    <location>
        <begin position="410"/>
        <end position="562"/>
    </location>
</feature>
<dbReference type="InterPro" id="IPR057662">
    <property type="entry name" value="CEP192_Aurora-A_bind"/>
</dbReference>
<feature type="domain" description="Cep192-like" evidence="4">
    <location>
        <begin position="1302"/>
        <end position="1399"/>
    </location>
</feature>
<proteinExistence type="predicted"/>
<evidence type="ECO:0000313" key="10">
    <source>
        <dbReference type="Proteomes" id="UP000472271"/>
    </source>
</evidence>
<evidence type="ECO:0000259" key="6">
    <source>
        <dbReference type="Pfam" id="PF22073"/>
    </source>
</evidence>
<dbReference type="Pfam" id="PF22060">
    <property type="entry name" value="Cep192_D1"/>
    <property type="match status" value="1"/>
</dbReference>
<feature type="domain" description="Cep192/Spd-2-like" evidence="6">
    <location>
        <begin position="668"/>
        <end position="786"/>
    </location>
</feature>
<dbReference type="InterPro" id="IPR054089">
    <property type="entry name" value="Cep192-like_D3"/>
</dbReference>
<feature type="domain" description="Cep192-like" evidence="5">
    <location>
        <begin position="565"/>
        <end position="605"/>
    </location>
</feature>
<dbReference type="GO" id="GO:0019901">
    <property type="term" value="F:protein kinase binding"/>
    <property type="evidence" value="ECO:0007669"/>
    <property type="project" value="TreeGrafter"/>
</dbReference>
<dbReference type="InterPro" id="IPR054085">
    <property type="entry name" value="Cep192-like_D1"/>
</dbReference>
<reference evidence="9" key="2">
    <citation type="submission" date="2025-08" db="UniProtKB">
        <authorList>
            <consortium name="Ensembl"/>
        </authorList>
    </citation>
    <scope>IDENTIFICATION</scope>
</reference>
<evidence type="ECO:0000259" key="8">
    <source>
        <dbReference type="Pfam" id="PF22076"/>
    </source>
</evidence>
<dbReference type="Pfam" id="PF22076">
    <property type="entry name" value="Cep192_D6"/>
    <property type="match status" value="1"/>
</dbReference>
<dbReference type="GO" id="GO:0051298">
    <property type="term" value="P:centrosome duplication"/>
    <property type="evidence" value="ECO:0007669"/>
    <property type="project" value="InterPro"/>
</dbReference>
<dbReference type="PANTHER" id="PTHR16029">
    <property type="entry name" value="CENTROSOMAL PROTEIN OF 192 KDA"/>
    <property type="match status" value="1"/>
</dbReference>
<dbReference type="Pfam" id="PF22067">
    <property type="entry name" value="Cep192_D3"/>
    <property type="match status" value="1"/>
</dbReference>
<reference evidence="9" key="1">
    <citation type="submission" date="2019-06" db="EMBL/GenBank/DDBJ databases">
        <authorList>
            <consortium name="Wellcome Sanger Institute Data Sharing"/>
        </authorList>
    </citation>
    <scope>NUCLEOTIDE SEQUENCE [LARGE SCALE GENOMIC DNA]</scope>
</reference>
<dbReference type="GO" id="GO:0000242">
    <property type="term" value="C:pericentriolar material"/>
    <property type="evidence" value="ECO:0007669"/>
    <property type="project" value="TreeGrafter"/>
</dbReference>
<dbReference type="Pfam" id="PF22073">
    <property type="entry name" value="Cep192_D4"/>
    <property type="match status" value="1"/>
</dbReference>
<feature type="domain" description="Cep192-like" evidence="1">
    <location>
        <begin position="288"/>
        <end position="408"/>
    </location>
</feature>
<dbReference type="GO" id="GO:0090222">
    <property type="term" value="P:centrosome-templated microtubule nucleation"/>
    <property type="evidence" value="ECO:0007669"/>
    <property type="project" value="InterPro"/>
</dbReference>
<dbReference type="Pfam" id="PF22065">
    <property type="entry name" value="Cep192_D7"/>
    <property type="match status" value="1"/>
</dbReference>
<dbReference type="Proteomes" id="UP000472271">
    <property type="component" value="Chromosome 16"/>
</dbReference>
<organism evidence="9 10">
    <name type="scientific">Sphaeramia orbicularis</name>
    <name type="common">orbiculate cardinalfish</name>
    <dbReference type="NCBI Taxonomy" id="375764"/>
    <lineage>
        <taxon>Eukaryota</taxon>
        <taxon>Metazoa</taxon>
        <taxon>Chordata</taxon>
        <taxon>Craniata</taxon>
        <taxon>Vertebrata</taxon>
        <taxon>Euteleostomi</taxon>
        <taxon>Actinopterygii</taxon>
        <taxon>Neopterygii</taxon>
        <taxon>Teleostei</taxon>
        <taxon>Neoteleostei</taxon>
        <taxon>Acanthomorphata</taxon>
        <taxon>Gobiaria</taxon>
        <taxon>Kurtiformes</taxon>
        <taxon>Apogonoidei</taxon>
        <taxon>Apogonidae</taxon>
        <taxon>Apogoninae</taxon>
        <taxon>Sphaeramia</taxon>
    </lineage>
</organism>
<evidence type="ECO:0000259" key="3">
    <source>
        <dbReference type="Pfam" id="PF22065"/>
    </source>
</evidence>
<dbReference type="Ensembl" id="ENSSORT00005001607.1">
    <property type="protein sequence ID" value="ENSSORP00005001561.1"/>
    <property type="gene ID" value="ENSSORG00005000931.1"/>
</dbReference>
<keyword evidence="10" id="KW-1185">Reference proteome</keyword>
<dbReference type="Pfam" id="PF22074">
    <property type="entry name" value="Cep192_D5"/>
    <property type="match status" value="2"/>
</dbReference>
<sequence>MQIHVPLSGANATHSVVYQDEEGQWVTDLAYYSSFEKEVDGKTSENAIQFQAEDFVSAGDALEKIAKDQEDFEKEHQFMQPSFGYIINSPEKREPFALIHPSDFSDTSPHNDTVELCDADKTLNTGVFAILPSSEDLDKTLEAPRERMEPDCMSPHNNSSHLMLSISTIASAIADASISTDPSQLAAMIMELSKRSKARSRPEPVGPGISTVENQHPNDNVSLSHVITLCYLFSNFTDIFFSSDLPKGLSEPFVEETHCDFRPSTSPLIHSSPSQTSLPTADGYCILCQVVVPEELRFPHACCVGIASQTSLSLFNPSERWQQVSITITSLAIDGEKVDSSPYHWLIVKNKTIIGPKSTEDQKVLFIPPQAGVYQCVLSVCSWPASAESEVAARASIFAKRVVLVAIAENPTVEVEMGKTGCLDFGDLPSGSAKSLSLKLLNRTHATVPIRLVLSANASAWRCFTLSKLPVTMTSEATQQAGHMTPMSSPSVMNHVMHASYGENPESFMVWVHFKAPSKYTASSGELGPADEYLARVDVEVDSPGPTHVIMSIPLRARSGSARVHAPKDLQTVSLSAPLGKSSQQTLPLKNAGNIDVQLKLKTNEIPSFPIYITFTLSLYYSLLTILVLPSGPQYEVNLKGQVASENSGKPAIPSTSAFGPALANDIPPILSNKQFVAWGGVTLGRAIQQKLVLRNNSNTATQQLRLLIRGQDQDCFQLQSMFSPEERLTRHGELSIRPREDVTVHMLFAPTRVACMLAKLEIKQSGVRPSQPGVKFTIPLSGYGGTSNIILEDQRKQADGYVATLADIAVGRVSKVCLCVRNTGSRAAFIKAVAFSDVQSRTVMEQSVISLAPSQFVLKERTQEVGEQTAVFIPSPSSCSRLLQNKPEAARKALSENSLLKNVDFNEKFLGEETVTEPYDLPQRPSEAHIFYGNMSKVVVSLLGSTKAGECEQSNHTEMLLPSTQRGSDTDSGLANGNVSLDVLPVKGPQGPVLKVAEPSLKVLFQWILIKNYPHVALNADGATTTSKVQIQNNTSRELSFDLSWPAHCLTITPQHGVIECHLQILISPNPSLANKSALLPWSGQIYVQCDGQQKFIKVQIRGDLALDVSAAPGDACLAALAPQAATPVAPVAQLIAATKPLLPLQMSQAQVTVSNKTIIFPTTPSGETSEAQLEVENGDVEMRWYLSSFAPPYVKGVDNTEDVYRATYTAFRCSRVSGTLGGHEKMQVPITFLPRDRGDYAQFWDLECHPVSEPQQKTRIRFQLCGTGIRSGPMEGPQEGDCSLVKTEATVKSRKKEAGRRGVYAPQDLYTFPATRVGESSSLKVNIRNNSPDTHELKFVNPREPFHIKHSKYSLRSQHYLKLPVHFKPSAAGSHAGLLLIQSETSGNLVIQLTGEASP</sequence>
<accession>A0A672YE97</accession>
<name>A0A672YE97_9TELE</name>
<dbReference type="InterPro" id="IPR054088">
    <property type="entry name" value="Cep192-like_D8"/>
</dbReference>
<dbReference type="Pfam" id="PF25763">
    <property type="entry name" value="Aurora-A_bind_CEP192"/>
    <property type="match status" value="1"/>
</dbReference>
<dbReference type="Pfam" id="PF22066">
    <property type="entry name" value="Cep192_D8"/>
    <property type="match status" value="1"/>
</dbReference>
<dbReference type="GO" id="GO:0005737">
    <property type="term" value="C:cytoplasm"/>
    <property type="evidence" value="ECO:0007669"/>
    <property type="project" value="TreeGrafter"/>
</dbReference>
<dbReference type="PANTHER" id="PTHR16029:SF11">
    <property type="entry name" value="CENTROSOMAL PROTEIN OF 192 KDA"/>
    <property type="match status" value="1"/>
</dbReference>